<evidence type="ECO:0000313" key="5">
    <source>
        <dbReference type="Proteomes" id="UP000198253"/>
    </source>
</evidence>
<evidence type="ECO:0000313" key="4">
    <source>
        <dbReference type="EMBL" id="SCE87783.1"/>
    </source>
</evidence>
<dbReference type="InParanoid" id="A0A1C4VUY0"/>
<keyword evidence="3" id="KW-0804">Transcription</keyword>
<dbReference type="OrthoDB" id="3474596at2"/>
<keyword evidence="2" id="KW-0238">DNA-binding</keyword>
<dbReference type="SUPFAM" id="SSF46689">
    <property type="entry name" value="Homeodomain-like"/>
    <property type="match status" value="1"/>
</dbReference>
<dbReference type="InterPro" id="IPR009057">
    <property type="entry name" value="Homeodomain-like_sf"/>
</dbReference>
<reference evidence="5" key="1">
    <citation type="submission" date="2016-06" db="EMBL/GenBank/DDBJ databases">
        <authorList>
            <person name="Varghese N."/>
            <person name="Submissions Spin"/>
        </authorList>
    </citation>
    <scope>NUCLEOTIDE SEQUENCE [LARGE SCALE GENOMIC DNA]</scope>
    <source>
        <strain evidence="5">DSM 43816</strain>
    </source>
</reference>
<name>A0A1C4VUY0_MICEC</name>
<evidence type="ECO:0000256" key="3">
    <source>
        <dbReference type="ARBA" id="ARBA00023163"/>
    </source>
</evidence>
<dbReference type="Proteomes" id="UP000198253">
    <property type="component" value="Chromosome I"/>
</dbReference>
<keyword evidence="5" id="KW-1185">Reference proteome</keyword>
<dbReference type="PANTHER" id="PTHR30055">
    <property type="entry name" value="HTH-TYPE TRANSCRIPTIONAL REGULATOR RUTR"/>
    <property type="match status" value="1"/>
</dbReference>
<organism evidence="4 5">
    <name type="scientific">Micromonospora echinospora</name>
    <name type="common">Micromonospora purpurea</name>
    <dbReference type="NCBI Taxonomy" id="1877"/>
    <lineage>
        <taxon>Bacteria</taxon>
        <taxon>Bacillati</taxon>
        <taxon>Actinomycetota</taxon>
        <taxon>Actinomycetes</taxon>
        <taxon>Micromonosporales</taxon>
        <taxon>Micromonosporaceae</taxon>
        <taxon>Micromonospora</taxon>
    </lineage>
</organism>
<keyword evidence="1" id="KW-0805">Transcription regulation</keyword>
<accession>A0A1C4VUY0</accession>
<gene>
    <name evidence="4" type="ORF">GA0070618_1591</name>
</gene>
<dbReference type="Gene3D" id="1.10.357.10">
    <property type="entry name" value="Tetracycline Repressor, domain 2"/>
    <property type="match status" value="1"/>
</dbReference>
<dbReference type="GO" id="GO:0003700">
    <property type="term" value="F:DNA-binding transcription factor activity"/>
    <property type="evidence" value="ECO:0007669"/>
    <property type="project" value="TreeGrafter"/>
</dbReference>
<dbReference type="PANTHER" id="PTHR30055:SF234">
    <property type="entry name" value="HTH-TYPE TRANSCRIPTIONAL REGULATOR BETI"/>
    <property type="match status" value="1"/>
</dbReference>
<dbReference type="PRINTS" id="PR00455">
    <property type="entry name" value="HTHTETR"/>
</dbReference>
<proteinExistence type="predicted"/>
<protein>
    <submittedName>
        <fullName evidence="4">Transcriptional regulator, TetR family</fullName>
    </submittedName>
</protein>
<dbReference type="PROSITE" id="PS50977">
    <property type="entry name" value="HTH_TETR_2"/>
    <property type="match status" value="1"/>
</dbReference>
<dbReference type="AlphaFoldDB" id="A0A1C4VUY0"/>
<dbReference type="GO" id="GO:0000976">
    <property type="term" value="F:transcription cis-regulatory region binding"/>
    <property type="evidence" value="ECO:0007669"/>
    <property type="project" value="TreeGrafter"/>
</dbReference>
<sequence>MSDTKRRLVDGTMTAIRQHGIAGVSARTIAAAAGVNQALVFYHFGSVDELLSAACRAGTAERVASWSARLAGVGSLRELLEVGRALHEEERALGNVSFLAQMLAGAQSDERLAAPTADALQLWVDEIEAVLRRLLAGSPFAEVADVAGLARAVSAAFIGLELYDGVDSAGAERAMAALDQLGVLIEVVDELGPVTRQILQRRVNKAARRP</sequence>
<dbReference type="InterPro" id="IPR050109">
    <property type="entry name" value="HTH-type_TetR-like_transc_reg"/>
</dbReference>
<dbReference type="Pfam" id="PF00440">
    <property type="entry name" value="TetR_N"/>
    <property type="match status" value="1"/>
</dbReference>
<dbReference type="InterPro" id="IPR001647">
    <property type="entry name" value="HTH_TetR"/>
</dbReference>
<evidence type="ECO:0000256" key="2">
    <source>
        <dbReference type="ARBA" id="ARBA00023125"/>
    </source>
</evidence>
<evidence type="ECO:0000256" key="1">
    <source>
        <dbReference type="ARBA" id="ARBA00023015"/>
    </source>
</evidence>
<dbReference type="EMBL" id="LT607413">
    <property type="protein sequence ID" value="SCE87783.1"/>
    <property type="molecule type" value="Genomic_DNA"/>
</dbReference>